<evidence type="ECO:0000256" key="10">
    <source>
        <dbReference type="PIRSR" id="PIRSR005096-2"/>
    </source>
</evidence>
<organism evidence="12 13">
    <name type="scientific">Lichenicola cladoniae</name>
    <dbReference type="NCBI Taxonomy" id="1484109"/>
    <lineage>
        <taxon>Bacteria</taxon>
        <taxon>Pseudomonadati</taxon>
        <taxon>Pseudomonadota</taxon>
        <taxon>Alphaproteobacteria</taxon>
        <taxon>Acetobacterales</taxon>
        <taxon>Acetobacteraceae</taxon>
        <taxon>Lichenicola</taxon>
    </lineage>
</organism>
<evidence type="ECO:0000313" key="12">
    <source>
        <dbReference type="EMBL" id="QKE89931.1"/>
    </source>
</evidence>
<dbReference type="InterPro" id="IPR008183">
    <property type="entry name" value="Aldose_1/G6P_1-epimerase"/>
</dbReference>
<evidence type="ECO:0000313" key="13">
    <source>
        <dbReference type="Proteomes" id="UP000500767"/>
    </source>
</evidence>
<evidence type="ECO:0000256" key="11">
    <source>
        <dbReference type="PIRSR" id="PIRSR005096-3"/>
    </source>
</evidence>
<dbReference type="EMBL" id="CP053708">
    <property type="protein sequence ID" value="QKE89931.1"/>
    <property type="molecule type" value="Genomic_DNA"/>
</dbReference>
<dbReference type="InterPro" id="IPR018052">
    <property type="entry name" value="Ald1_epimerase_CS"/>
</dbReference>
<dbReference type="InterPro" id="IPR047215">
    <property type="entry name" value="Galactose_mutarotase-like"/>
</dbReference>
<feature type="binding site" evidence="11">
    <location>
        <begin position="185"/>
        <end position="187"/>
    </location>
    <ligand>
        <name>beta-D-galactose</name>
        <dbReference type="ChEBI" id="CHEBI:27667"/>
    </ligand>
</feature>
<dbReference type="UniPathway" id="UPA00242"/>
<dbReference type="SUPFAM" id="SSF74650">
    <property type="entry name" value="Galactose mutarotase-like"/>
    <property type="match status" value="1"/>
</dbReference>
<evidence type="ECO:0000256" key="9">
    <source>
        <dbReference type="PIRSR" id="PIRSR005096-1"/>
    </source>
</evidence>
<gene>
    <name evidence="12" type="ORF">HN018_07620</name>
</gene>
<comment type="similarity">
    <text evidence="3 8">Belongs to the aldose epimerase family.</text>
</comment>
<evidence type="ECO:0000256" key="7">
    <source>
        <dbReference type="ARBA" id="ARBA00023277"/>
    </source>
</evidence>
<reference evidence="12 13" key="1">
    <citation type="journal article" date="2014" name="World J. Microbiol. Biotechnol.">
        <title>Biodiversity and physiological characteristics of Antarctic and Arctic lichens-associated bacteria.</title>
        <authorList>
            <person name="Lee Y.M."/>
            <person name="Kim E.H."/>
            <person name="Lee H.K."/>
            <person name="Hong S.G."/>
        </authorList>
    </citation>
    <scope>NUCLEOTIDE SEQUENCE [LARGE SCALE GENOMIC DNA]</scope>
    <source>
        <strain evidence="12 13">PAMC 26569</strain>
    </source>
</reference>
<evidence type="ECO:0000256" key="6">
    <source>
        <dbReference type="ARBA" id="ARBA00023235"/>
    </source>
</evidence>
<comment type="catalytic activity">
    <reaction evidence="1 8">
        <text>alpha-D-glucose = beta-D-glucose</text>
        <dbReference type="Rhea" id="RHEA:10264"/>
        <dbReference type="ChEBI" id="CHEBI:15903"/>
        <dbReference type="ChEBI" id="CHEBI:17925"/>
        <dbReference type="EC" id="5.1.3.3"/>
    </reaction>
</comment>
<evidence type="ECO:0000256" key="2">
    <source>
        <dbReference type="ARBA" id="ARBA00005028"/>
    </source>
</evidence>
<protein>
    <recommendedName>
        <fullName evidence="5 8">Aldose 1-epimerase</fullName>
        <ecNumber evidence="4 8">5.1.3.3</ecNumber>
    </recommendedName>
</protein>
<dbReference type="GO" id="GO:0030246">
    <property type="term" value="F:carbohydrate binding"/>
    <property type="evidence" value="ECO:0007669"/>
    <property type="project" value="InterPro"/>
</dbReference>
<feature type="binding site" evidence="11">
    <location>
        <begin position="85"/>
        <end position="86"/>
    </location>
    <ligand>
        <name>beta-D-galactose</name>
        <dbReference type="ChEBI" id="CHEBI:27667"/>
    </ligand>
</feature>
<name>A0A6M8HNS7_9PROT</name>
<dbReference type="CDD" id="cd09019">
    <property type="entry name" value="galactose_mutarotase_like"/>
    <property type="match status" value="1"/>
</dbReference>
<dbReference type="Gene3D" id="2.70.98.10">
    <property type="match status" value="1"/>
</dbReference>
<dbReference type="PANTHER" id="PTHR10091">
    <property type="entry name" value="ALDOSE-1-EPIMERASE"/>
    <property type="match status" value="1"/>
</dbReference>
<evidence type="ECO:0000256" key="1">
    <source>
        <dbReference type="ARBA" id="ARBA00001614"/>
    </source>
</evidence>
<dbReference type="InterPro" id="IPR014718">
    <property type="entry name" value="GH-type_carb-bd"/>
</dbReference>
<keyword evidence="13" id="KW-1185">Reference proteome</keyword>
<sequence>MTTTGAAPQVESFGRLADGTAVEAVSLHNRHGVSVRLISLGATVQSLRVPGRDGTVADIVLGCSDVSGYIDDPQFFGATIGRFGNRIGKGRFTLDGVEHQVPASDGPNALHGGANGYDKRVWEIARLSAPGEPAGVVFRRISPDGEEGFPGTLTVQASYRLDDDGLTLEYEATTDRPTVLNLTNHSYFNLAGVESGRSALDHVLWIDADAITPVDRTMIPTGEVLPVAGTPFDFRTPTVIGSRIRDATDQQLAAGPGYDHNYVLRAGVTAQPEVAVRVEDPASGRVLEIATTEPGVQFYSGNFLDGTTLGKGMQLYRQGDGLCFETQHFPDSPNHPHFPSTRLDPGQTFRSTTVWRFTTSGI</sequence>
<dbReference type="PROSITE" id="PS00545">
    <property type="entry name" value="ALDOSE_1_EPIMERASE"/>
    <property type="match status" value="1"/>
</dbReference>
<dbReference type="Pfam" id="PF01263">
    <property type="entry name" value="Aldose_epim"/>
    <property type="match status" value="1"/>
</dbReference>
<dbReference type="GO" id="GO:0006006">
    <property type="term" value="P:glucose metabolic process"/>
    <property type="evidence" value="ECO:0007669"/>
    <property type="project" value="TreeGrafter"/>
</dbReference>
<comment type="pathway">
    <text evidence="2 8">Carbohydrate metabolism; hexose metabolism.</text>
</comment>
<accession>A0A6M8HNS7</accession>
<evidence type="ECO:0000256" key="4">
    <source>
        <dbReference type="ARBA" id="ARBA00013185"/>
    </source>
</evidence>
<dbReference type="InterPro" id="IPR011013">
    <property type="entry name" value="Gal_mutarotase_sf_dom"/>
</dbReference>
<feature type="active site" description="Proton acceptor" evidence="9">
    <location>
        <position position="325"/>
    </location>
</feature>
<proteinExistence type="inferred from homology"/>
<dbReference type="NCBIfam" id="NF008277">
    <property type="entry name" value="PRK11055.1"/>
    <property type="match status" value="1"/>
</dbReference>
<dbReference type="AlphaFoldDB" id="A0A6M8HNS7"/>
<feature type="binding site" evidence="10">
    <location>
        <position position="259"/>
    </location>
    <ligand>
        <name>beta-D-galactose</name>
        <dbReference type="ChEBI" id="CHEBI:27667"/>
    </ligand>
</feature>
<evidence type="ECO:0000256" key="5">
    <source>
        <dbReference type="ARBA" id="ARBA00014165"/>
    </source>
</evidence>
<dbReference type="PIRSF" id="PIRSF005096">
    <property type="entry name" value="GALM"/>
    <property type="match status" value="1"/>
</dbReference>
<dbReference type="Proteomes" id="UP000500767">
    <property type="component" value="Chromosome"/>
</dbReference>
<keyword evidence="7 8" id="KW-0119">Carbohydrate metabolism</keyword>
<feature type="active site" description="Proton donor" evidence="9">
    <location>
        <position position="185"/>
    </location>
</feature>
<dbReference type="InterPro" id="IPR015443">
    <property type="entry name" value="Aldose_1-epimerase"/>
</dbReference>
<dbReference type="GO" id="GO:0033499">
    <property type="term" value="P:galactose catabolic process via UDP-galactose, Leloir pathway"/>
    <property type="evidence" value="ECO:0007669"/>
    <property type="project" value="TreeGrafter"/>
</dbReference>
<evidence type="ECO:0000256" key="3">
    <source>
        <dbReference type="ARBA" id="ARBA00006206"/>
    </source>
</evidence>
<dbReference type="GO" id="GO:0005737">
    <property type="term" value="C:cytoplasm"/>
    <property type="evidence" value="ECO:0007669"/>
    <property type="project" value="TreeGrafter"/>
</dbReference>
<keyword evidence="6 8" id="KW-0413">Isomerase</keyword>
<dbReference type="KEGG" id="lck:HN018_07620"/>
<dbReference type="PANTHER" id="PTHR10091:SF0">
    <property type="entry name" value="GALACTOSE MUTAROTASE"/>
    <property type="match status" value="1"/>
</dbReference>
<dbReference type="EC" id="5.1.3.3" evidence="4 8"/>
<dbReference type="GO" id="GO:0004034">
    <property type="term" value="F:aldose 1-epimerase activity"/>
    <property type="evidence" value="ECO:0007669"/>
    <property type="project" value="UniProtKB-EC"/>
</dbReference>
<evidence type="ECO:0000256" key="8">
    <source>
        <dbReference type="PIRNR" id="PIRNR005096"/>
    </source>
</evidence>
<dbReference type="RefSeq" id="WP_171834920.1">
    <property type="nucleotide sequence ID" value="NZ_CP053708.1"/>
</dbReference>